<protein>
    <submittedName>
        <fullName evidence="1">Uncharacterized protein</fullName>
    </submittedName>
</protein>
<sequence>MNSIQDRTNTIYFVLGAICIYSLQ</sequence>
<dbReference type="AlphaFoldDB" id="A0A0A8YBB3"/>
<name>A0A0A8YBB3_ARUDO</name>
<reference evidence="1" key="2">
    <citation type="journal article" date="2015" name="Data Brief">
        <title>Shoot transcriptome of the giant reed, Arundo donax.</title>
        <authorList>
            <person name="Barrero R.A."/>
            <person name="Guerrero F.D."/>
            <person name="Moolhuijzen P."/>
            <person name="Goolsby J.A."/>
            <person name="Tidwell J."/>
            <person name="Bellgard S.E."/>
            <person name="Bellgard M.I."/>
        </authorList>
    </citation>
    <scope>NUCLEOTIDE SEQUENCE</scope>
    <source>
        <tissue evidence="1">Shoot tissue taken approximately 20 cm above the soil surface</tissue>
    </source>
</reference>
<evidence type="ECO:0000313" key="1">
    <source>
        <dbReference type="EMBL" id="JAD22653.1"/>
    </source>
</evidence>
<accession>A0A0A8YBB3</accession>
<organism evidence="1">
    <name type="scientific">Arundo donax</name>
    <name type="common">Giant reed</name>
    <name type="synonym">Donax arundinaceus</name>
    <dbReference type="NCBI Taxonomy" id="35708"/>
    <lineage>
        <taxon>Eukaryota</taxon>
        <taxon>Viridiplantae</taxon>
        <taxon>Streptophyta</taxon>
        <taxon>Embryophyta</taxon>
        <taxon>Tracheophyta</taxon>
        <taxon>Spermatophyta</taxon>
        <taxon>Magnoliopsida</taxon>
        <taxon>Liliopsida</taxon>
        <taxon>Poales</taxon>
        <taxon>Poaceae</taxon>
        <taxon>PACMAD clade</taxon>
        <taxon>Arundinoideae</taxon>
        <taxon>Arundineae</taxon>
        <taxon>Arundo</taxon>
    </lineage>
</organism>
<proteinExistence type="predicted"/>
<reference evidence="1" key="1">
    <citation type="submission" date="2014-09" db="EMBL/GenBank/DDBJ databases">
        <authorList>
            <person name="Magalhaes I.L.F."/>
            <person name="Oliveira U."/>
            <person name="Santos F.R."/>
            <person name="Vidigal T.H.D.A."/>
            <person name="Brescovit A.D."/>
            <person name="Santos A.J."/>
        </authorList>
    </citation>
    <scope>NUCLEOTIDE SEQUENCE</scope>
    <source>
        <tissue evidence="1">Shoot tissue taken approximately 20 cm above the soil surface</tissue>
    </source>
</reference>
<dbReference type="EMBL" id="GBRH01275242">
    <property type="protein sequence ID" value="JAD22653.1"/>
    <property type="molecule type" value="Transcribed_RNA"/>
</dbReference>